<dbReference type="Gene3D" id="3.30.300.30">
    <property type="match status" value="1"/>
</dbReference>
<dbReference type="Pfam" id="PF08345">
    <property type="entry name" value="YscJ_FliF_C"/>
    <property type="match status" value="1"/>
</dbReference>
<feature type="domain" description="Flagellar M-ring N-terminal" evidence="12">
    <location>
        <begin position="38"/>
        <end position="208"/>
    </location>
</feature>
<dbReference type="RefSeq" id="WP_154150786.1">
    <property type="nucleotide sequence ID" value="NZ_SZWE01000001.1"/>
</dbReference>
<feature type="region of interest" description="Disordered" evidence="10">
    <location>
        <begin position="254"/>
        <end position="325"/>
    </location>
</feature>
<keyword evidence="15" id="KW-1185">Reference proteome</keyword>
<evidence type="ECO:0000256" key="6">
    <source>
        <dbReference type="ARBA" id="ARBA00022989"/>
    </source>
</evidence>
<dbReference type="EMBL" id="SZWE01000001">
    <property type="protein sequence ID" value="MRU15467.1"/>
    <property type="molecule type" value="Genomic_DNA"/>
</dbReference>
<keyword evidence="7 11" id="KW-0472">Membrane</keyword>
<keyword evidence="14" id="KW-0966">Cell projection</keyword>
<feature type="transmembrane region" description="Helical" evidence="11">
    <location>
        <begin position="17"/>
        <end position="37"/>
    </location>
</feature>
<dbReference type="Proteomes" id="UP000564704">
    <property type="component" value="Unassembled WGS sequence"/>
</dbReference>
<comment type="function">
    <text evidence="9">The M ring may be actively involved in energy transduction.</text>
</comment>
<keyword evidence="6 11" id="KW-1133">Transmembrane helix</keyword>
<evidence type="ECO:0000256" key="8">
    <source>
        <dbReference type="ARBA" id="ARBA00023143"/>
    </source>
</evidence>
<dbReference type="Pfam" id="PF01514">
    <property type="entry name" value="YscJ_FliF"/>
    <property type="match status" value="1"/>
</dbReference>
<dbReference type="GO" id="GO:0005886">
    <property type="term" value="C:plasma membrane"/>
    <property type="evidence" value="ECO:0007669"/>
    <property type="project" value="UniProtKB-SubCell"/>
</dbReference>
<evidence type="ECO:0000256" key="2">
    <source>
        <dbReference type="ARBA" id="ARBA00004651"/>
    </source>
</evidence>
<sequence length="541" mass="56967">MQQIIDVWNALEARRRVIVLVATAAVFAAVLGLARMASSPSMTLLYAGLESGAAGDVVAALEQRGVAYDVRGGAIFVESGRRDELRMTLASEGLPATSTKGYELLDSMSGFGTTSQMFDAAYWRAKEGELARTIQAHPAITGARVHIASTGSNPFQRDVEPSASVMINTASGGLTAQHARALRYLVASAVTGLAPEGVSIIDSTGGLIGVADDAPANTADDRAEAMRNRVQRLLEARVGPGNAVVELSLDTVTRTESMRERRIDPESRVAISTDSEERTNTASDQGGGDVTVASNLPDGEAGGGDSSSSQSSETRERVNYEVSETEREITVAPGAIKRLTVAVLVNGTMTTNADGTEVFTPRPEDEMSALRELVASAVGFDEARGDVITLKTMQFETVLPSGTSADPSFMAGLGLDLMSIIQTAVLGLVALVLGLFVVRPVLMRPSSQPAALSPPDTSETPSGDDPARVLTGEIDDGRSDPAAMSLVTGPDATTEPEEAGIPALTRNGEDPAERLRNLIGKRQQETVEILRNWLEGEEENA</sequence>
<comment type="similarity">
    <text evidence="3 9">Belongs to the FliF family.</text>
</comment>
<feature type="compositionally biased region" description="Basic and acidic residues" evidence="10">
    <location>
        <begin position="313"/>
        <end position="325"/>
    </location>
</feature>
<evidence type="ECO:0000256" key="1">
    <source>
        <dbReference type="ARBA" id="ARBA00004117"/>
    </source>
</evidence>
<keyword evidence="14" id="KW-0282">Flagellum</keyword>
<dbReference type="GO" id="GO:0071973">
    <property type="term" value="P:bacterial-type flagellum-dependent cell motility"/>
    <property type="evidence" value="ECO:0007669"/>
    <property type="project" value="InterPro"/>
</dbReference>
<dbReference type="AlphaFoldDB" id="A0A844CL37"/>
<evidence type="ECO:0000256" key="7">
    <source>
        <dbReference type="ARBA" id="ARBA00023136"/>
    </source>
</evidence>
<feature type="compositionally biased region" description="Basic and acidic residues" evidence="10">
    <location>
        <begin position="256"/>
        <end position="267"/>
    </location>
</feature>
<evidence type="ECO:0000256" key="10">
    <source>
        <dbReference type="SAM" id="MobiDB-lite"/>
    </source>
</evidence>
<evidence type="ECO:0000256" key="11">
    <source>
        <dbReference type="SAM" id="Phobius"/>
    </source>
</evidence>
<dbReference type="InterPro" id="IPR045851">
    <property type="entry name" value="AMP-bd_C_sf"/>
</dbReference>
<dbReference type="PRINTS" id="PR01009">
    <property type="entry name" value="FLGMRINGFLIF"/>
</dbReference>
<keyword evidence="4" id="KW-1003">Cell membrane</keyword>
<keyword evidence="5 11" id="KW-0812">Transmembrane</keyword>
<evidence type="ECO:0000313" key="14">
    <source>
        <dbReference type="EMBL" id="MRU15467.1"/>
    </source>
</evidence>
<dbReference type="InterPro" id="IPR006182">
    <property type="entry name" value="FliF_N_dom"/>
</dbReference>
<dbReference type="GO" id="GO:0009431">
    <property type="term" value="C:bacterial-type flagellum basal body, MS ring"/>
    <property type="evidence" value="ECO:0007669"/>
    <property type="project" value="InterPro"/>
</dbReference>
<evidence type="ECO:0000256" key="3">
    <source>
        <dbReference type="ARBA" id="ARBA00007971"/>
    </source>
</evidence>
<gene>
    <name evidence="14" type="primary">fliF</name>
    <name evidence="14" type="ORF">FDP25_08500</name>
</gene>
<feature type="region of interest" description="Disordered" evidence="10">
    <location>
        <begin position="446"/>
        <end position="511"/>
    </location>
</feature>
<protein>
    <recommendedName>
        <fullName evidence="9">Flagellar M-ring protein</fullName>
    </recommendedName>
</protein>
<keyword evidence="8 9" id="KW-0975">Bacterial flagellum</keyword>
<feature type="transmembrane region" description="Helical" evidence="11">
    <location>
        <begin position="417"/>
        <end position="438"/>
    </location>
</feature>
<dbReference type="PANTHER" id="PTHR30046:SF0">
    <property type="entry name" value="FLAGELLAR M-RING PROTEIN"/>
    <property type="match status" value="1"/>
</dbReference>
<feature type="compositionally biased region" description="Polar residues" evidence="10">
    <location>
        <begin position="446"/>
        <end position="461"/>
    </location>
</feature>
<evidence type="ECO:0000256" key="4">
    <source>
        <dbReference type="ARBA" id="ARBA00022475"/>
    </source>
</evidence>
<dbReference type="InterPro" id="IPR043427">
    <property type="entry name" value="YscJ/FliF"/>
</dbReference>
<evidence type="ECO:0000256" key="9">
    <source>
        <dbReference type="PIRNR" id="PIRNR004862"/>
    </source>
</evidence>
<dbReference type="PIRSF" id="PIRSF004862">
    <property type="entry name" value="FliF"/>
    <property type="match status" value="1"/>
</dbReference>
<keyword evidence="14" id="KW-0969">Cilium</keyword>
<comment type="caution">
    <text evidence="14">The sequence shown here is derived from an EMBL/GenBank/DDBJ whole genome shotgun (WGS) entry which is preliminary data.</text>
</comment>
<feature type="domain" description="Flagellar M-ring C-terminal" evidence="13">
    <location>
        <begin position="234"/>
        <end position="395"/>
    </location>
</feature>
<organism evidence="14 15">
    <name type="scientific">Roseovarius bejariae</name>
    <dbReference type="NCBI Taxonomy" id="2576383"/>
    <lineage>
        <taxon>Bacteria</taxon>
        <taxon>Pseudomonadati</taxon>
        <taxon>Pseudomonadota</taxon>
        <taxon>Alphaproteobacteria</taxon>
        <taxon>Rhodobacterales</taxon>
        <taxon>Roseobacteraceae</taxon>
        <taxon>Roseovarius</taxon>
    </lineage>
</organism>
<evidence type="ECO:0000256" key="5">
    <source>
        <dbReference type="ARBA" id="ARBA00022692"/>
    </source>
</evidence>
<proteinExistence type="inferred from homology"/>
<evidence type="ECO:0000313" key="15">
    <source>
        <dbReference type="Proteomes" id="UP000564704"/>
    </source>
</evidence>
<evidence type="ECO:0000259" key="12">
    <source>
        <dbReference type="Pfam" id="PF01514"/>
    </source>
</evidence>
<reference evidence="14 15" key="1">
    <citation type="submission" date="2019-05" db="EMBL/GenBank/DDBJ databases">
        <title>Roseovarius bejariae sp. nov., a moderately halophylic bacterium isolated from a saline soil in Rambla Salada (Murcia).</title>
        <authorList>
            <person name="Castro D.J."/>
            <person name="Gomez-Altuve A."/>
            <person name="Reina J.C."/>
            <person name="Rodriguez M."/>
            <person name="Sampedro I."/>
            <person name="Llamas I."/>
            <person name="Martinez-Checa F."/>
        </authorList>
    </citation>
    <scope>NUCLEOTIDE SEQUENCE [LARGE SCALE GENOMIC DNA]</scope>
    <source>
        <strain evidence="14 15">A21</strain>
    </source>
</reference>
<dbReference type="NCBIfam" id="TIGR00206">
    <property type="entry name" value="fliF"/>
    <property type="match status" value="1"/>
</dbReference>
<accession>A0A844CL37</accession>
<dbReference type="PANTHER" id="PTHR30046">
    <property type="entry name" value="FLAGELLAR M-RING PROTEIN"/>
    <property type="match status" value="1"/>
</dbReference>
<name>A0A844CL37_9RHOB</name>
<evidence type="ECO:0000259" key="13">
    <source>
        <dbReference type="Pfam" id="PF08345"/>
    </source>
</evidence>
<dbReference type="GO" id="GO:0003774">
    <property type="term" value="F:cytoskeletal motor activity"/>
    <property type="evidence" value="ECO:0007669"/>
    <property type="project" value="InterPro"/>
</dbReference>
<dbReference type="InterPro" id="IPR000067">
    <property type="entry name" value="FlgMring_FliF"/>
</dbReference>
<dbReference type="OrthoDB" id="9807026at2"/>
<comment type="subcellular location">
    <subcellularLocation>
        <location evidence="1 9">Bacterial flagellum basal body</location>
    </subcellularLocation>
    <subcellularLocation>
        <location evidence="2">Cell membrane</location>
        <topology evidence="2">Multi-pass membrane protein</topology>
    </subcellularLocation>
</comment>
<dbReference type="InterPro" id="IPR013556">
    <property type="entry name" value="Flag_M-ring_C"/>
</dbReference>